<comment type="caution">
    <text evidence="2">The sequence shown here is derived from an EMBL/GenBank/DDBJ whole genome shotgun (WGS) entry which is preliminary data.</text>
</comment>
<name>A0A8K1CP91_PYTOL</name>
<feature type="region of interest" description="Disordered" evidence="1">
    <location>
        <begin position="25"/>
        <end position="62"/>
    </location>
</feature>
<evidence type="ECO:0000256" key="1">
    <source>
        <dbReference type="SAM" id="MobiDB-lite"/>
    </source>
</evidence>
<feature type="compositionally biased region" description="Polar residues" evidence="1">
    <location>
        <begin position="25"/>
        <end position="43"/>
    </location>
</feature>
<keyword evidence="3" id="KW-1185">Reference proteome</keyword>
<proteinExistence type="predicted"/>
<dbReference type="EMBL" id="SPLM01000005">
    <property type="protein sequence ID" value="TMW67237.1"/>
    <property type="molecule type" value="Genomic_DNA"/>
</dbReference>
<accession>A0A8K1CP91</accession>
<dbReference type="AlphaFoldDB" id="A0A8K1CP91"/>
<reference evidence="2" key="1">
    <citation type="submission" date="2019-03" db="EMBL/GenBank/DDBJ databases">
        <title>Long read genome sequence of the mycoparasitic Pythium oligandrum ATCC 38472 isolated from sugarbeet rhizosphere.</title>
        <authorList>
            <person name="Gaulin E."/>
        </authorList>
    </citation>
    <scope>NUCLEOTIDE SEQUENCE</scope>
    <source>
        <strain evidence="2">ATCC 38472_TT</strain>
    </source>
</reference>
<sequence length="382" mass="43192">MEDATFTALLHDANALLTDVMETEMTTKSPWETTISTQSTATSESEDDPMSTDDRGLKKKSKPTYYARRDEIQTLQAELEVMTKRMEELQRAKQLEEFGQMDGAVVQNVLLRNGLKQTDLALASMQSIFANYRAMHGRNPLEVHIRLSADPTQRHGTLKALRAERLREATDFILERVRYLDVRRSHRESESFELPNGDHVVVQCEVDAARFNTDVKQVFDDVVTAILHQEFTIGEALGVTTTLESDGPEDRSYSQSRELTTLPDGAQVEENKAVFSSFSLGTPQLMVPHGLVVLHPIAEDERYPFQPHQRVRQDGTMVLLVCPLPGQDRGVSVIRWSHTHMYKPQCGISLLQEMRIRDMTARSSEIIRNNALEFVLGRAGHA</sequence>
<protein>
    <submittedName>
        <fullName evidence="2">Uncharacterized protein</fullName>
    </submittedName>
</protein>
<evidence type="ECO:0000313" key="3">
    <source>
        <dbReference type="Proteomes" id="UP000794436"/>
    </source>
</evidence>
<evidence type="ECO:0000313" key="2">
    <source>
        <dbReference type="EMBL" id="TMW67237.1"/>
    </source>
</evidence>
<gene>
    <name evidence="2" type="ORF">Poli38472_012353</name>
</gene>
<dbReference type="Proteomes" id="UP000794436">
    <property type="component" value="Unassembled WGS sequence"/>
</dbReference>
<organism evidence="2 3">
    <name type="scientific">Pythium oligandrum</name>
    <name type="common">Mycoparasitic fungus</name>
    <dbReference type="NCBI Taxonomy" id="41045"/>
    <lineage>
        <taxon>Eukaryota</taxon>
        <taxon>Sar</taxon>
        <taxon>Stramenopiles</taxon>
        <taxon>Oomycota</taxon>
        <taxon>Peronosporomycetes</taxon>
        <taxon>Pythiales</taxon>
        <taxon>Pythiaceae</taxon>
        <taxon>Pythium</taxon>
    </lineage>
</organism>